<feature type="region of interest" description="Disordered" evidence="2">
    <location>
        <begin position="508"/>
        <end position="528"/>
    </location>
</feature>
<dbReference type="PANTHER" id="PTHR14490">
    <property type="entry name" value="ZINC FINGER, ZZ TYPE"/>
    <property type="match status" value="1"/>
</dbReference>
<accession>E3RET7</accession>
<reference evidence="4 5" key="1">
    <citation type="journal article" date="2010" name="Genome Biol.">
        <title>A first genome assembly of the barley fungal pathogen Pyrenophora teres f. teres.</title>
        <authorList>
            <person name="Ellwood S.R."/>
            <person name="Liu Z."/>
            <person name="Syme R.A."/>
            <person name="Lai Z."/>
            <person name="Hane J.K."/>
            <person name="Keiper F."/>
            <person name="Moffat C.S."/>
            <person name="Oliver R.P."/>
            <person name="Friesen T.L."/>
        </authorList>
    </citation>
    <scope>NUCLEOTIDE SEQUENCE [LARGE SCALE GENOMIC DNA]</scope>
    <source>
        <strain evidence="4 5">0-1</strain>
    </source>
</reference>
<feature type="domain" description="Kri1-like C-terminal" evidence="3">
    <location>
        <begin position="497"/>
        <end position="585"/>
    </location>
</feature>
<feature type="compositionally biased region" description="Basic and acidic residues" evidence="2">
    <location>
        <begin position="50"/>
        <end position="75"/>
    </location>
</feature>
<feature type="compositionally biased region" description="Basic residues" evidence="2">
    <location>
        <begin position="647"/>
        <end position="662"/>
    </location>
</feature>
<feature type="region of interest" description="Disordered" evidence="2">
    <location>
        <begin position="1"/>
        <end position="100"/>
    </location>
</feature>
<dbReference type="GO" id="GO:0000447">
    <property type="term" value="P:endonucleolytic cleavage in ITS1 to separate SSU-rRNA from 5.8S rRNA and LSU-rRNA from tricistronic rRNA transcript (SSU-rRNA, 5.8S rRNA, LSU-rRNA)"/>
    <property type="evidence" value="ECO:0007669"/>
    <property type="project" value="TreeGrafter"/>
</dbReference>
<feature type="compositionally biased region" description="Basic residues" evidence="2">
    <location>
        <begin position="1"/>
        <end position="12"/>
    </location>
</feature>
<sequence length="662" mass="74827">MAGTKEKKHAKGVKRELNSAAEPPTKKAKLLDNTDDEGSDDDQGRVSLKVNEDYARRFEYNKKRAELHRLEEKYGKGNAPANADDGDSEDSEEGVEEDDAAELLDEVLDEEVNATLQALRAKDPRIYNKEVKFYREPEEGENGTDERKKKKEPSMTLRDYHTKNLLEGKYTTDHVDEEDVPPRTYAQEQEEARQELVKALDAADGDDDDDFIVAKQKPEKTKNDRPKITADDVEKADQDPETFLSNFMASRAWVPTKSARFQPLDEDESDEDAAADEWENSYNLYFEDTTGANEKIMTYARDAVASTTVRRDDKSGRRKAREAARAKREAERREKEQDLARLRKLKVEEMENKVKQIRQIGGLSGRDFKIDEWKDVLEADWSDEQWDAEMQKHFGDAYYGEGDEGIEEEQGGKKGKKPKKPKFDDDDIDIKDLVPDFKEDDDEEDLAALSSGDEGMPDAAAGDSDGDSASAPKKSSKQRKQERAEAKSAARRDRRLIENLVNQNLEYEAALASKPNKKHTSRFRYRETSPTSFGLTARDILLADDKALNEFAGLKKLAAFRDPVKKKKDKKFLSKKARIRQWRKDTFGDPDGPKGGFEMLLGEEETMGAGIHEGGVAKHRGQQQQQQQGDGENGENGGGNVIEGEKKKKKRSRKRKAGAAEA</sequence>
<dbReference type="Proteomes" id="UP000001067">
    <property type="component" value="Unassembled WGS sequence"/>
</dbReference>
<dbReference type="EMBL" id="GL532518">
    <property type="protein sequence ID" value="EFQ95764.1"/>
    <property type="molecule type" value="Genomic_DNA"/>
</dbReference>
<dbReference type="Pfam" id="PF12936">
    <property type="entry name" value="Kri1_C"/>
    <property type="match status" value="1"/>
</dbReference>
<protein>
    <recommendedName>
        <fullName evidence="3">Kri1-like C-terminal domain-containing protein</fullName>
    </recommendedName>
</protein>
<feature type="region of interest" description="Disordered" evidence="2">
    <location>
        <begin position="132"/>
        <end position="239"/>
    </location>
</feature>
<feature type="compositionally biased region" description="Basic and acidic residues" evidence="2">
    <location>
        <begin position="479"/>
        <end position="495"/>
    </location>
</feature>
<feature type="compositionally biased region" description="Basic and acidic residues" evidence="2">
    <location>
        <begin position="216"/>
        <end position="238"/>
    </location>
</feature>
<dbReference type="InterPro" id="IPR018034">
    <property type="entry name" value="Kri1"/>
</dbReference>
<dbReference type="GO" id="GO:0005730">
    <property type="term" value="C:nucleolus"/>
    <property type="evidence" value="ECO:0007669"/>
    <property type="project" value="TreeGrafter"/>
</dbReference>
<evidence type="ECO:0000313" key="4">
    <source>
        <dbReference type="EMBL" id="EFQ95764.1"/>
    </source>
</evidence>
<comment type="similarity">
    <text evidence="1">Belongs to the KRI1 family.</text>
</comment>
<organism evidence="5">
    <name type="scientific">Pyrenophora teres f. teres (strain 0-1)</name>
    <name type="common">Barley net blotch fungus</name>
    <name type="synonym">Drechslera teres f. teres</name>
    <dbReference type="NCBI Taxonomy" id="861557"/>
    <lineage>
        <taxon>Eukaryota</taxon>
        <taxon>Fungi</taxon>
        <taxon>Dikarya</taxon>
        <taxon>Ascomycota</taxon>
        <taxon>Pezizomycotina</taxon>
        <taxon>Dothideomycetes</taxon>
        <taxon>Pleosporomycetidae</taxon>
        <taxon>Pleosporales</taxon>
        <taxon>Pleosporineae</taxon>
        <taxon>Pleosporaceae</taxon>
        <taxon>Pyrenophora</taxon>
    </lineage>
</organism>
<dbReference type="PANTHER" id="PTHR14490:SF5">
    <property type="entry name" value="PROTEIN KRI1 HOMOLOG"/>
    <property type="match status" value="1"/>
</dbReference>
<feature type="region of interest" description="Disordered" evidence="2">
    <location>
        <begin position="583"/>
        <end position="662"/>
    </location>
</feature>
<feature type="compositionally biased region" description="Basic and acidic residues" evidence="2">
    <location>
        <begin position="309"/>
        <end position="337"/>
    </location>
</feature>
<keyword evidence="5" id="KW-1185">Reference proteome</keyword>
<gene>
    <name evidence="4" type="ORF">PTT_04967</name>
</gene>
<dbReference type="GO" id="GO:0030686">
    <property type="term" value="C:90S preribosome"/>
    <property type="evidence" value="ECO:0007669"/>
    <property type="project" value="TreeGrafter"/>
</dbReference>
<dbReference type="HOGENOM" id="CLU_009647_3_0_1"/>
<feature type="region of interest" description="Disordered" evidence="2">
    <location>
        <begin position="392"/>
        <end position="495"/>
    </location>
</feature>
<dbReference type="KEGG" id="pte:PTT_04967"/>
<feature type="compositionally biased region" description="Acidic residues" evidence="2">
    <location>
        <begin position="84"/>
        <end position="100"/>
    </location>
</feature>
<evidence type="ECO:0000313" key="5">
    <source>
        <dbReference type="Proteomes" id="UP000001067"/>
    </source>
</evidence>
<dbReference type="AlphaFoldDB" id="E3RET7"/>
<feature type="compositionally biased region" description="Low complexity" evidence="2">
    <location>
        <begin position="457"/>
        <end position="473"/>
    </location>
</feature>
<feature type="region of interest" description="Disordered" evidence="2">
    <location>
        <begin position="306"/>
        <end position="337"/>
    </location>
</feature>
<dbReference type="STRING" id="861557.E3RET7"/>
<dbReference type="InterPro" id="IPR024626">
    <property type="entry name" value="Kri1-like_C"/>
</dbReference>
<name>E3RET7_PYRTT</name>
<evidence type="ECO:0000256" key="1">
    <source>
        <dbReference type="ARBA" id="ARBA00007473"/>
    </source>
</evidence>
<proteinExistence type="inferred from homology"/>
<evidence type="ECO:0000256" key="2">
    <source>
        <dbReference type="SAM" id="MobiDB-lite"/>
    </source>
</evidence>
<dbReference type="OrthoDB" id="10252032at2759"/>
<evidence type="ECO:0000259" key="3">
    <source>
        <dbReference type="Pfam" id="PF12936"/>
    </source>
</evidence>
<feature type="compositionally biased region" description="Basic and acidic residues" evidence="2">
    <location>
        <begin position="158"/>
        <end position="174"/>
    </location>
</feature>
<dbReference type="Pfam" id="PF05178">
    <property type="entry name" value="Kri1"/>
    <property type="match status" value="1"/>
</dbReference>
<dbReference type="eggNOG" id="KOG2409">
    <property type="taxonomic scope" value="Eukaryota"/>
</dbReference>